<dbReference type="SUPFAM" id="SSF57667">
    <property type="entry name" value="beta-beta-alpha zinc fingers"/>
    <property type="match status" value="4"/>
</dbReference>
<evidence type="ECO:0000256" key="1">
    <source>
        <dbReference type="ARBA" id="ARBA00004123"/>
    </source>
</evidence>
<evidence type="ECO:0000259" key="11">
    <source>
        <dbReference type="PROSITE" id="PS50157"/>
    </source>
</evidence>
<dbReference type="GO" id="GO:0000981">
    <property type="term" value="F:DNA-binding transcription factor activity, RNA polymerase II-specific"/>
    <property type="evidence" value="ECO:0007669"/>
    <property type="project" value="UniProtKB-ARBA"/>
</dbReference>
<dbReference type="GO" id="GO:0000978">
    <property type="term" value="F:RNA polymerase II cis-regulatory region sequence-specific DNA binding"/>
    <property type="evidence" value="ECO:0007669"/>
    <property type="project" value="UniProtKB-ARBA"/>
</dbReference>
<evidence type="ECO:0000256" key="4">
    <source>
        <dbReference type="ARBA" id="ARBA00022771"/>
    </source>
</evidence>
<feature type="compositionally biased region" description="Polar residues" evidence="10">
    <location>
        <begin position="376"/>
        <end position="390"/>
    </location>
</feature>
<dbReference type="STRING" id="1684307.A0A316U4Z9"/>
<name>A0A316U4Z9_9BASI</name>
<feature type="compositionally biased region" description="Low complexity" evidence="10">
    <location>
        <begin position="28"/>
        <end position="69"/>
    </location>
</feature>
<evidence type="ECO:0000256" key="7">
    <source>
        <dbReference type="ARBA" id="ARBA00023163"/>
    </source>
</evidence>
<keyword evidence="4 9" id="KW-0863">Zinc-finger</keyword>
<keyword evidence="7" id="KW-0804">Transcription</keyword>
<dbReference type="Pfam" id="PF13894">
    <property type="entry name" value="zf-C2H2_4"/>
    <property type="match status" value="1"/>
</dbReference>
<dbReference type="InterPro" id="IPR013087">
    <property type="entry name" value="Znf_C2H2_type"/>
</dbReference>
<feature type="region of interest" description="Disordered" evidence="10">
    <location>
        <begin position="1"/>
        <end position="69"/>
    </location>
</feature>
<dbReference type="InterPro" id="IPR051061">
    <property type="entry name" value="Zinc_finger_trans_reg"/>
</dbReference>
<dbReference type="GeneID" id="37011494"/>
<dbReference type="GO" id="GO:0008270">
    <property type="term" value="F:zinc ion binding"/>
    <property type="evidence" value="ECO:0007669"/>
    <property type="project" value="UniProtKB-KW"/>
</dbReference>
<reference evidence="12 13" key="1">
    <citation type="journal article" date="2018" name="Mol. Biol. Evol.">
        <title>Broad Genomic Sampling Reveals a Smut Pathogenic Ancestry of the Fungal Clade Ustilaginomycotina.</title>
        <authorList>
            <person name="Kijpornyongpan T."/>
            <person name="Mondo S.J."/>
            <person name="Barry K."/>
            <person name="Sandor L."/>
            <person name="Lee J."/>
            <person name="Lipzen A."/>
            <person name="Pangilinan J."/>
            <person name="LaButti K."/>
            <person name="Hainaut M."/>
            <person name="Henrissat B."/>
            <person name="Grigoriev I.V."/>
            <person name="Spatafora J.W."/>
            <person name="Aime M.C."/>
        </authorList>
    </citation>
    <scope>NUCLEOTIDE SEQUENCE [LARGE SCALE GENOMIC DNA]</scope>
    <source>
        <strain evidence="12 13">MCA 4718</strain>
    </source>
</reference>
<dbReference type="InterPro" id="IPR036236">
    <property type="entry name" value="Znf_C2H2_sf"/>
</dbReference>
<evidence type="ECO:0000313" key="13">
    <source>
        <dbReference type="Proteomes" id="UP000245942"/>
    </source>
</evidence>
<feature type="domain" description="C2H2-type" evidence="11">
    <location>
        <begin position="775"/>
        <end position="804"/>
    </location>
</feature>
<proteinExistence type="predicted"/>
<evidence type="ECO:0000256" key="2">
    <source>
        <dbReference type="ARBA" id="ARBA00022723"/>
    </source>
</evidence>
<feature type="compositionally biased region" description="Polar residues" evidence="10">
    <location>
        <begin position="1"/>
        <end position="27"/>
    </location>
</feature>
<dbReference type="Proteomes" id="UP000245942">
    <property type="component" value="Unassembled WGS sequence"/>
</dbReference>
<keyword evidence="8" id="KW-0539">Nucleus</keyword>
<evidence type="ECO:0000256" key="8">
    <source>
        <dbReference type="ARBA" id="ARBA00023242"/>
    </source>
</evidence>
<dbReference type="PROSITE" id="PS50157">
    <property type="entry name" value="ZINC_FINGER_C2H2_2"/>
    <property type="match status" value="5"/>
</dbReference>
<dbReference type="FunFam" id="3.30.160.60:FF:000624">
    <property type="entry name" value="zinc finger protein 697"/>
    <property type="match status" value="2"/>
</dbReference>
<comment type="subcellular location">
    <subcellularLocation>
        <location evidence="1">Nucleus</location>
    </subcellularLocation>
</comment>
<evidence type="ECO:0000256" key="5">
    <source>
        <dbReference type="ARBA" id="ARBA00022833"/>
    </source>
</evidence>
<keyword evidence="13" id="KW-1185">Reference proteome</keyword>
<sequence length="834" mass="89620">MNIPWQSVGPSTPTRSLSDQSRLNMATASSSASLGGNGQALAASQQQQQYRHRAPTASSSKTDSSHTTSLLTPSSGFWGQLNANDLDALASADKSVASYGTDPTIPQMMDLLFPSTKQHCYTAHDHQDCNVDAALCKFDFPAPFHSHGFAAKQQADYGSAPFTLESCPDESCNVGHLPGPTLPICCDDPHHTTISDASTICSTAGDEAYGGTTCCPPSCPSTMDSLLPCDQSGATVVCADASCSDPSCDQAFATTSKVTLQPSHSHAESCVSVCDGVVAESLPEAMYDGCGDCNTAEGVVTDPRGSFAQSLHNLFLDCCRECPDEHLDPCCPPAQVNRFHRPNVVESGIPTPAATVGTRSTPDTQTTGTPGHTTPQSRFAQSPISHQPTSLEAALRHACQSSHPHNHDNSGLCLAPGANKWRQTSLGRSGQVAAGTAAAASPATYRRTRPAAIQCKWAGCSHVASDISQLAAHVHSVHLLPQEAEPDASFEPWQASASQQHVNGHHTAFAQPSKPCQWDSCDHIDLPYGGAATADAILQHLLQAHLSDHARPVWPMQKQLSSSSSSSSPALQQDVHTSSIASMPMQPQQSRKRRLSSIQNFGSTETGKGEAPLPPPKVPTPESVWAGSVDGGHSAFSPTATSSWTEEHQCGWLGCSEHFDSHQALTDHIAQDHVGGGKSSYTCLWKGCQRGEQGKTFQQRQKILRHLQTHTGDRPYKCTVCSRRFSEANTLSQHMRTHTHEKPYLCDYPGCNARFAVAGSLTIHKRSRHTNERPFVCTWPGCNRAFAESSNLTKHRRVHSGERPFACDKCDRRFSRPDQLSRHAKIHEAKKAQS</sequence>
<keyword evidence="5" id="KW-0862">Zinc</keyword>
<dbReference type="RefSeq" id="XP_025347064.1">
    <property type="nucleotide sequence ID" value="XM_025489760.1"/>
</dbReference>
<dbReference type="Gene3D" id="3.30.160.60">
    <property type="entry name" value="Classic Zinc Finger"/>
    <property type="match status" value="6"/>
</dbReference>
<feature type="region of interest" description="Disordered" evidence="10">
    <location>
        <begin position="348"/>
        <end position="391"/>
    </location>
</feature>
<feature type="domain" description="C2H2-type" evidence="11">
    <location>
        <begin position="744"/>
        <end position="774"/>
    </location>
</feature>
<feature type="region of interest" description="Disordered" evidence="10">
    <location>
        <begin position="555"/>
        <end position="574"/>
    </location>
</feature>
<evidence type="ECO:0000256" key="9">
    <source>
        <dbReference type="PROSITE-ProRule" id="PRU00042"/>
    </source>
</evidence>
<dbReference type="EMBL" id="KZ819329">
    <property type="protein sequence ID" value="PWN19904.1"/>
    <property type="molecule type" value="Genomic_DNA"/>
</dbReference>
<keyword evidence="6" id="KW-0805">Transcription regulation</keyword>
<feature type="domain" description="C2H2-type" evidence="11">
    <location>
        <begin position="716"/>
        <end position="743"/>
    </location>
</feature>
<feature type="domain" description="C2H2-type" evidence="11">
    <location>
        <begin position="805"/>
        <end position="832"/>
    </location>
</feature>
<feature type="domain" description="C2H2-type" evidence="11">
    <location>
        <begin position="686"/>
        <end position="715"/>
    </location>
</feature>
<dbReference type="SMART" id="SM00355">
    <property type="entry name" value="ZnF_C2H2"/>
    <property type="match status" value="7"/>
</dbReference>
<dbReference type="PROSITE" id="PS00028">
    <property type="entry name" value="ZINC_FINGER_C2H2_1"/>
    <property type="match status" value="5"/>
</dbReference>
<dbReference type="PANTHER" id="PTHR46179:SF13">
    <property type="entry name" value="C2H2-TYPE DOMAIN-CONTAINING PROTEIN"/>
    <property type="match status" value="1"/>
</dbReference>
<dbReference type="FunFam" id="3.30.160.60:FF:000125">
    <property type="entry name" value="Putative zinc finger protein 143"/>
    <property type="match status" value="1"/>
</dbReference>
<evidence type="ECO:0000256" key="10">
    <source>
        <dbReference type="SAM" id="MobiDB-lite"/>
    </source>
</evidence>
<keyword evidence="3" id="KW-0677">Repeat</keyword>
<gene>
    <name evidence="12" type="ORF">BCV69DRAFT_212956</name>
</gene>
<dbReference type="GO" id="GO:0005634">
    <property type="term" value="C:nucleus"/>
    <property type="evidence" value="ECO:0007669"/>
    <property type="project" value="UniProtKB-SubCell"/>
</dbReference>
<dbReference type="Pfam" id="PF00096">
    <property type="entry name" value="zf-C2H2"/>
    <property type="match status" value="2"/>
</dbReference>
<evidence type="ECO:0000313" key="12">
    <source>
        <dbReference type="EMBL" id="PWN19904.1"/>
    </source>
</evidence>
<evidence type="ECO:0000256" key="6">
    <source>
        <dbReference type="ARBA" id="ARBA00023015"/>
    </source>
</evidence>
<feature type="compositionally biased region" description="Low complexity" evidence="10">
    <location>
        <begin position="357"/>
        <end position="375"/>
    </location>
</feature>
<dbReference type="OrthoDB" id="3437960at2759"/>
<organism evidence="12 13">
    <name type="scientific">Pseudomicrostroma glucosiphilum</name>
    <dbReference type="NCBI Taxonomy" id="1684307"/>
    <lineage>
        <taxon>Eukaryota</taxon>
        <taxon>Fungi</taxon>
        <taxon>Dikarya</taxon>
        <taxon>Basidiomycota</taxon>
        <taxon>Ustilaginomycotina</taxon>
        <taxon>Exobasidiomycetes</taxon>
        <taxon>Microstromatales</taxon>
        <taxon>Microstromatales incertae sedis</taxon>
        <taxon>Pseudomicrostroma</taxon>
    </lineage>
</organism>
<dbReference type="AlphaFoldDB" id="A0A316U4Z9"/>
<accession>A0A316U4Z9</accession>
<evidence type="ECO:0000256" key="3">
    <source>
        <dbReference type="ARBA" id="ARBA00022737"/>
    </source>
</evidence>
<protein>
    <recommendedName>
        <fullName evidence="11">C2H2-type domain-containing protein</fullName>
    </recommendedName>
</protein>
<keyword evidence="2" id="KW-0479">Metal-binding</keyword>
<dbReference type="PANTHER" id="PTHR46179">
    <property type="entry name" value="ZINC FINGER PROTEIN"/>
    <property type="match status" value="1"/>
</dbReference>